<dbReference type="PROSITE" id="PS51186">
    <property type="entry name" value="GNAT"/>
    <property type="match status" value="1"/>
</dbReference>
<dbReference type="EMBL" id="QZEY01000001">
    <property type="protein sequence ID" value="RJL36180.1"/>
    <property type="molecule type" value="Genomic_DNA"/>
</dbReference>
<protein>
    <submittedName>
        <fullName evidence="4">N-acetyltransferase</fullName>
    </submittedName>
</protein>
<organism evidence="4 5">
    <name type="scientific">Bailinhaonella thermotolerans</name>
    <dbReference type="NCBI Taxonomy" id="1070861"/>
    <lineage>
        <taxon>Bacteria</taxon>
        <taxon>Bacillati</taxon>
        <taxon>Actinomycetota</taxon>
        <taxon>Actinomycetes</taxon>
        <taxon>Streptosporangiales</taxon>
        <taxon>Streptosporangiaceae</taxon>
        <taxon>Bailinhaonella</taxon>
    </lineage>
</organism>
<dbReference type="OrthoDB" id="3173333at2"/>
<keyword evidence="2" id="KW-0012">Acyltransferase</keyword>
<dbReference type="PANTHER" id="PTHR43072">
    <property type="entry name" value="N-ACETYLTRANSFERASE"/>
    <property type="match status" value="1"/>
</dbReference>
<evidence type="ECO:0000256" key="1">
    <source>
        <dbReference type="ARBA" id="ARBA00022679"/>
    </source>
</evidence>
<comment type="caution">
    <text evidence="4">The sequence shown here is derived from an EMBL/GenBank/DDBJ whole genome shotgun (WGS) entry which is preliminary data.</text>
</comment>
<accession>A0A3A4B6C2</accession>
<dbReference type="InterPro" id="IPR016181">
    <property type="entry name" value="Acyl_CoA_acyltransferase"/>
</dbReference>
<gene>
    <name evidence="4" type="ORF">D5H75_01220</name>
</gene>
<sequence>MRDGDADQVLAIYRAGLETGQAAFETVPPSWEGFRAARLPRLSFVAADAGGGEVLAWAAAAPVSSRPVCAGVVEHGVYVHPGCQALGIGRALLAGFIAETEAAGVWTVQAYVFPENTAGLALHRSLGFRQVGVRERIGRHHGLWRDVILLERRSPLVGR</sequence>
<dbReference type="PANTHER" id="PTHR43072:SF23">
    <property type="entry name" value="UPF0039 PROTEIN C11D3.02C"/>
    <property type="match status" value="1"/>
</dbReference>
<dbReference type="Gene3D" id="3.40.630.30">
    <property type="match status" value="1"/>
</dbReference>
<dbReference type="Pfam" id="PF00583">
    <property type="entry name" value="Acetyltransf_1"/>
    <property type="match status" value="1"/>
</dbReference>
<dbReference type="CDD" id="cd04301">
    <property type="entry name" value="NAT_SF"/>
    <property type="match status" value="1"/>
</dbReference>
<proteinExistence type="predicted"/>
<evidence type="ECO:0000313" key="5">
    <source>
        <dbReference type="Proteomes" id="UP000265768"/>
    </source>
</evidence>
<keyword evidence="5" id="KW-1185">Reference proteome</keyword>
<feature type="domain" description="N-acetyltransferase" evidence="3">
    <location>
        <begin position="1"/>
        <end position="151"/>
    </location>
</feature>
<keyword evidence="1 4" id="KW-0808">Transferase</keyword>
<evidence type="ECO:0000256" key="2">
    <source>
        <dbReference type="ARBA" id="ARBA00023315"/>
    </source>
</evidence>
<evidence type="ECO:0000313" key="4">
    <source>
        <dbReference type="EMBL" id="RJL36180.1"/>
    </source>
</evidence>
<dbReference type="GO" id="GO:0016747">
    <property type="term" value="F:acyltransferase activity, transferring groups other than amino-acyl groups"/>
    <property type="evidence" value="ECO:0007669"/>
    <property type="project" value="InterPro"/>
</dbReference>
<dbReference type="InterPro" id="IPR000182">
    <property type="entry name" value="GNAT_dom"/>
</dbReference>
<dbReference type="Proteomes" id="UP000265768">
    <property type="component" value="Unassembled WGS sequence"/>
</dbReference>
<dbReference type="AlphaFoldDB" id="A0A3A4B6C2"/>
<evidence type="ECO:0000259" key="3">
    <source>
        <dbReference type="PROSITE" id="PS51186"/>
    </source>
</evidence>
<dbReference type="SUPFAM" id="SSF55729">
    <property type="entry name" value="Acyl-CoA N-acyltransferases (Nat)"/>
    <property type="match status" value="1"/>
</dbReference>
<name>A0A3A4B6C2_9ACTN</name>
<reference evidence="4 5" key="1">
    <citation type="submission" date="2018-09" db="EMBL/GenBank/DDBJ databases">
        <title>YIM 75507 draft genome.</title>
        <authorList>
            <person name="Tang S."/>
            <person name="Feng Y."/>
        </authorList>
    </citation>
    <scope>NUCLEOTIDE SEQUENCE [LARGE SCALE GENOMIC DNA]</scope>
    <source>
        <strain evidence="4 5">YIM 75507</strain>
    </source>
</reference>